<name>A0A447KK50_SEROD</name>
<dbReference type="PANTHER" id="PTHR35861:SF1">
    <property type="entry name" value="PHAGE TAIL SHEATH PROTEIN"/>
    <property type="match status" value="1"/>
</dbReference>
<organism evidence="1 2">
    <name type="scientific">Serratia odorifera</name>
    <dbReference type="NCBI Taxonomy" id="618"/>
    <lineage>
        <taxon>Bacteria</taxon>
        <taxon>Pseudomonadati</taxon>
        <taxon>Pseudomonadota</taxon>
        <taxon>Gammaproteobacteria</taxon>
        <taxon>Enterobacterales</taxon>
        <taxon>Yersiniaceae</taxon>
        <taxon>Serratia</taxon>
    </lineage>
</organism>
<dbReference type="KEGG" id="sof:NCTC11214_00189"/>
<protein>
    <submittedName>
        <fullName evidence="1">Uncharacterized protein</fullName>
    </submittedName>
</protein>
<evidence type="ECO:0000313" key="1">
    <source>
        <dbReference type="EMBL" id="VDZ51408.1"/>
    </source>
</evidence>
<dbReference type="AlphaFoldDB" id="A0A447KK50"/>
<dbReference type="EMBL" id="LR134117">
    <property type="protein sequence ID" value="VDZ51408.1"/>
    <property type="molecule type" value="Genomic_DNA"/>
</dbReference>
<evidence type="ECO:0000313" key="2">
    <source>
        <dbReference type="Proteomes" id="UP000281391"/>
    </source>
</evidence>
<proteinExistence type="predicted"/>
<gene>
    <name evidence="1" type="ORF">NCTC11214_00189</name>
</gene>
<dbReference type="PANTHER" id="PTHR35861">
    <property type="match status" value="1"/>
</dbReference>
<sequence length="270" mass="28899">MYVEEPNGLSLSIQTGETAVPVFAFEGSSTWLGSTKAGVTAFSSWLDVVTLADSNSKSGLETDLLYQSLKLYFINGGGHCYAAPVDTLSALVPALDDVTLLVQAGVKLNKFMPQVTPLCKPGQALFALFDGPKRRNGYLYCGRGGAGYIPRAATGGGVLPWLTVPGIIRHRRQAGRWRGAYARVDRQRGVWKAPANVDIIGATPRYKVSDEVAGACNKPDSGHAINVIRAFRGTGPLIWGARTLQGRLTHGAMCRCAVCLTPLSGTFAWR</sequence>
<reference evidence="1 2" key="1">
    <citation type="submission" date="2018-12" db="EMBL/GenBank/DDBJ databases">
        <authorList>
            <consortium name="Pathogen Informatics"/>
        </authorList>
    </citation>
    <scope>NUCLEOTIDE SEQUENCE [LARGE SCALE GENOMIC DNA]</scope>
    <source>
        <strain evidence="1 2">NCTC11214</strain>
    </source>
</reference>
<accession>A0A447KK50</accession>
<dbReference type="Proteomes" id="UP000281391">
    <property type="component" value="Chromosome"/>
</dbReference>
<dbReference type="InterPro" id="IPR052042">
    <property type="entry name" value="Tail_sheath_structural"/>
</dbReference>